<evidence type="ECO:0000256" key="1">
    <source>
        <dbReference type="ARBA" id="ARBA00004496"/>
    </source>
</evidence>
<reference evidence="10" key="2">
    <citation type="submission" date="2021-01" db="EMBL/GenBank/DDBJ databases">
        <authorList>
            <person name="Schikora-Tamarit M.A."/>
        </authorList>
    </citation>
    <scope>NUCLEOTIDE SEQUENCE</scope>
    <source>
        <strain evidence="10">CBS6341</strain>
    </source>
</reference>
<dbReference type="Pfam" id="PF08564">
    <property type="entry name" value="CDC37_C"/>
    <property type="match status" value="1"/>
</dbReference>
<evidence type="ECO:0000256" key="5">
    <source>
        <dbReference type="ARBA" id="ARBA00031396"/>
    </source>
</evidence>
<dbReference type="PANTHER" id="PTHR12800">
    <property type="entry name" value="CDC37-RELATED"/>
    <property type="match status" value="1"/>
</dbReference>
<feature type="domain" description="Cdc37 N-terminal" evidence="9">
    <location>
        <begin position="2"/>
        <end position="186"/>
    </location>
</feature>
<proteinExistence type="inferred from homology"/>
<dbReference type="Proteomes" id="UP000769528">
    <property type="component" value="Unassembled WGS sequence"/>
</dbReference>
<organism evidence="10 11">
    <name type="scientific">Wickerhamomyces mucosus</name>
    <dbReference type="NCBI Taxonomy" id="1378264"/>
    <lineage>
        <taxon>Eukaryota</taxon>
        <taxon>Fungi</taxon>
        <taxon>Dikarya</taxon>
        <taxon>Ascomycota</taxon>
        <taxon>Saccharomycotina</taxon>
        <taxon>Saccharomycetes</taxon>
        <taxon>Phaffomycetales</taxon>
        <taxon>Wickerhamomycetaceae</taxon>
        <taxon>Wickerhamomyces</taxon>
    </lineage>
</organism>
<dbReference type="GO" id="GO:0031072">
    <property type="term" value="F:heat shock protein binding"/>
    <property type="evidence" value="ECO:0007669"/>
    <property type="project" value="TreeGrafter"/>
</dbReference>
<dbReference type="InterPro" id="IPR013855">
    <property type="entry name" value="Cdc37_N_dom"/>
</dbReference>
<dbReference type="EMBL" id="JAEUBF010001473">
    <property type="protein sequence ID" value="KAH3664366.1"/>
    <property type="molecule type" value="Genomic_DNA"/>
</dbReference>
<dbReference type="InterPro" id="IPR013874">
    <property type="entry name" value="Cdc37_Hsp90-bd"/>
</dbReference>
<evidence type="ECO:0000313" key="11">
    <source>
        <dbReference type="Proteomes" id="UP000769528"/>
    </source>
</evidence>
<dbReference type="PANTHER" id="PTHR12800:SF4">
    <property type="entry name" value="HSP90 CO-CHAPERONE CDC37"/>
    <property type="match status" value="1"/>
</dbReference>
<feature type="region of interest" description="Disordered" evidence="6">
    <location>
        <begin position="192"/>
        <end position="217"/>
    </location>
</feature>
<keyword evidence="3" id="KW-0963">Cytoplasm</keyword>
<comment type="caution">
    <text evidence="10">The sequence shown here is derived from an EMBL/GenBank/DDBJ whole genome shotgun (WGS) entry which is preliminary data.</text>
</comment>
<feature type="domain" description="Cdc37 Hsp90 binding" evidence="8">
    <location>
        <begin position="227"/>
        <end position="406"/>
    </location>
</feature>
<evidence type="ECO:0000259" key="7">
    <source>
        <dbReference type="SMART" id="SM01069"/>
    </source>
</evidence>
<dbReference type="SMART" id="SM01069">
    <property type="entry name" value="CDC37_C"/>
    <property type="match status" value="1"/>
</dbReference>
<evidence type="ECO:0000259" key="8">
    <source>
        <dbReference type="SMART" id="SM01070"/>
    </source>
</evidence>
<keyword evidence="4" id="KW-0143">Chaperone</keyword>
<reference evidence="10" key="1">
    <citation type="journal article" date="2021" name="Open Biol.">
        <title>Shared evolutionary footprints suggest mitochondrial oxidative damage underlies multiple complex I losses in fungi.</title>
        <authorList>
            <person name="Schikora-Tamarit M.A."/>
            <person name="Marcet-Houben M."/>
            <person name="Nosek J."/>
            <person name="Gabaldon T."/>
        </authorList>
    </citation>
    <scope>NUCLEOTIDE SEQUENCE</scope>
    <source>
        <strain evidence="10">CBS6341</strain>
    </source>
</reference>
<comment type="subcellular location">
    <subcellularLocation>
        <location evidence="1">Cytoplasm</location>
    </subcellularLocation>
</comment>
<name>A0A9P8T360_9ASCO</name>
<evidence type="ECO:0000256" key="4">
    <source>
        <dbReference type="ARBA" id="ARBA00023186"/>
    </source>
</evidence>
<accession>A0A9P8T360</accession>
<dbReference type="SMART" id="SM01070">
    <property type="entry name" value="CDC37_M"/>
    <property type="match status" value="1"/>
</dbReference>
<dbReference type="GO" id="GO:0019901">
    <property type="term" value="F:protein kinase binding"/>
    <property type="evidence" value="ECO:0007669"/>
    <property type="project" value="InterPro"/>
</dbReference>
<dbReference type="GO" id="GO:0006457">
    <property type="term" value="P:protein folding"/>
    <property type="evidence" value="ECO:0007669"/>
    <property type="project" value="TreeGrafter"/>
</dbReference>
<dbReference type="Pfam" id="PF08565">
    <property type="entry name" value="CDC37_M"/>
    <property type="match status" value="1"/>
</dbReference>
<keyword evidence="11" id="KW-1185">Reference proteome</keyword>
<dbReference type="OrthoDB" id="440202at2759"/>
<evidence type="ECO:0000256" key="2">
    <source>
        <dbReference type="ARBA" id="ARBA00006222"/>
    </source>
</evidence>
<dbReference type="GO" id="GO:0005737">
    <property type="term" value="C:cytoplasm"/>
    <property type="evidence" value="ECO:0007669"/>
    <property type="project" value="UniProtKB-SubCell"/>
</dbReference>
<gene>
    <name evidence="10" type="ORF">WICMUC_005751</name>
</gene>
<dbReference type="GO" id="GO:0051082">
    <property type="term" value="F:unfolded protein binding"/>
    <property type="evidence" value="ECO:0007669"/>
    <property type="project" value="TreeGrafter"/>
</dbReference>
<evidence type="ECO:0000259" key="9">
    <source>
        <dbReference type="SMART" id="SM01071"/>
    </source>
</evidence>
<dbReference type="InterPro" id="IPR013873">
    <property type="entry name" value="Cdc37_C"/>
</dbReference>
<dbReference type="SUPFAM" id="SSF101391">
    <property type="entry name" value="Hsp90 co-chaperone CDC37"/>
    <property type="match status" value="1"/>
</dbReference>
<dbReference type="Gene3D" id="1.20.58.610">
    <property type="entry name" value="Cdc37, Hsp90 binding domain"/>
    <property type="match status" value="1"/>
</dbReference>
<evidence type="ECO:0000256" key="6">
    <source>
        <dbReference type="SAM" id="MobiDB-lite"/>
    </source>
</evidence>
<dbReference type="GO" id="GO:0050821">
    <property type="term" value="P:protein stabilization"/>
    <property type="evidence" value="ECO:0007669"/>
    <property type="project" value="TreeGrafter"/>
</dbReference>
<dbReference type="AlphaFoldDB" id="A0A9P8T360"/>
<dbReference type="InterPro" id="IPR038189">
    <property type="entry name" value="Cdc37_Hsp90-bd_sf"/>
</dbReference>
<sequence>MPIDYSKWDKIELSDDSDIEVHPNVDKRSFIRWKQQDIHQKRTQRNHDIQQIEIQTPMYEELNRRADKLLKDINDSELGDFNYVKEYLTKSFSDSKPENPTLDSEAADEQPTFNEMIEDLFIQLKSQIEKSGGNPNDGAILRKEIINHHKKIDDVLKQNKEKLVQLYEERELHISSEDMHTGWDRSFLNKDKSAETATQPTTVTTSSNSFSNPQSTSTVASDFTAVNKEPKISSRIESVDHQLQAAQSELPGQTQVGAEANAKTEEEEFSIDDIHPDTWKLSQIPITQTNRIKDFLSSHPSIINSKQKDSLLMKAFDSQFAHDSNRTKQIIYHSSLIQYVIDVIDFQKATHAQQIKIIVEQLFSKIFNKNPNNPALAALHTEVENTFQHIKTRCEVLSKEQQEDFGEDDENAEIQLKSLDDNTELIVNIPDASSDVPEEKLRYEVFTTQLPHELQVAMKTGSLDEVNKVFKTIAFKKAEEILEIFQEYGFIGIQEGIIENEKDWTEIKNAYEDEGHPELNKKVEELNVVDDVERFTNTADIVD</sequence>
<dbReference type="Pfam" id="PF03234">
    <property type="entry name" value="CDC37_N"/>
    <property type="match status" value="1"/>
</dbReference>
<protein>
    <recommendedName>
        <fullName evidence="5">Hsp90 chaperone protein kinase-targeting subunit</fullName>
    </recommendedName>
</protein>
<comment type="similarity">
    <text evidence="2">Belongs to the CDC37 family.</text>
</comment>
<feature type="compositionally biased region" description="Low complexity" evidence="6">
    <location>
        <begin position="195"/>
        <end position="217"/>
    </location>
</feature>
<feature type="domain" description="Cdc37 C-terminal" evidence="7">
    <location>
        <begin position="427"/>
        <end position="525"/>
    </location>
</feature>
<dbReference type="SMART" id="SM01071">
    <property type="entry name" value="CDC37_N"/>
    <property type="match status" value="1"/>
</dbReference>
<evidence type="ECO:0000313" key="10">
    <source>
        <dbReference type="EMBL" id="KAH3664366.1"/>
    </source>
</evidence>
<evidence type="ECO:0000256" key="3">
    <source>
        <dbReference type="ARBA" id="ARBA00022490"/>
    </source>
</evidence>
<dbReference type="InterPro" id="IPR004918">
    <property type="entry name" value="Cdc37"/>
</dbReference>
<dbReference type="GO" id="GO:0051087">
    <property type="term" value="F:protein-folding chaperone binding"/>
    <property type="evidence" value="ECO:0007669"/>
    <property type="project" value="TreeGrafter"/>
</dbReference>